<gene>
    <name evidence="5" type="ordered locus">Smar_0302</name>
</gene>
<dbReference type="KEGG" id="smr:Smar_0302"/>
<proteinExistence type="predicted"/>
<dbReference type="SMART" id="SM00382">
    <property type="entry name" value="AAA"/>
    <property type="match status" value="1"/>
</dbReference>
<dbReference type="SUPFAM" id="SSF50331">
    <property type="entry name" value="MOP-like"/>
    <property type="match status" value="1"/>
</dbReference>
<organism evidence="5 6">
    <name type="scientific">Staphylothermus marinus (strain ATCC 43588 / DSM 3639 / JCM 9404 / F1)</name>
    <dbReference type="NCBI Taxonomy" id="399550"/>
    <lineage>
        <taxon>Archaea</taxon>
        <taxon>Thermoproteota</taxon>
        <taxon>Thermoprotei</taxon>
        <taxon>Desulfurococcales</taxon>
        <taxon>Desulfurococcaceae</taxon>
        <taxon>Staphylothermus</taxon>
    </lineage>
</organism>
<dbReference type="InterPro" id="IPR012340">
    <property type="entry name" value="NA-bd_OB-fold"/>
</dbReference>
<reference evidence="6" key="1">
    <citation type="journal article" date="2009" name="BMC Genomics">
        <title>The complete genome sequence of Staphylothermus marinus reveals differences in sulfur metabolism among heterotrophic Crenarchaeota.</title>
        <authorList>
            <person name="Anderson I.J."/>
            <person name="Dharmarajan L."/>
            <person name="Rodriguez J."/>
            <person name="Hooper S."/>
            <person name="Porat I."/>
            <person name="Ulrich L.E."/>
            <person name="Elkins J.G."/>
            <person name="Mavromatis K."/>
            <person name="Sun H."/>
            <person name="Land M."/>
            <person name="Lapidus A."/>
            <person name="Lucas S."/>
            <person name="Barry K."/>
            <person name="Huber H."/>
            <person name="Zhulin I.B."/>
            <person name="Whitman W.B."/>
            <person name="Mukhopadhyay B."/>
            <person name="Woese C."/>
            <person name="Bristow J."/>
            <person name="Kyrpides N."/>
        </authorList>
    </citation>
    <scope>NUCLEOTIDE SEQUENCE [LARGE SCALE GENOMIC DNA]</scope>
    <source>
        <strain evidence="6">ATCC 43588 / DSM 3639 / JCM 9404 / F1</strain>
    </source>
</reference>
<evidence type="ECO:0000256" key="3">
    <source>
        <dbReference type="ARBA" id="ARBA00022840"/>
    </source>
</evidence>
<dbReference type="RefSeq" id="WP_011838606.1">
    <property type="nucleotide sequence ID" value="NC_009033.1"/>
</dbReference>
<dbReference type="CDD" id="cd03301">
    <property type="entry name" value="ABC_MalK_N"/>
    <property type="match status" value="1"/>
</dbReference>
<dbReference type="OrthoDB" id="18368at2157"/>
<evidence type="ECO:0000256" key="1">
    <source>
        <dbReference type="ARBA" id="ARBA00022448"/>
    </source>
</evidence>
<dbReference type="AlphaFoldDB" id="A3DLA5"/>
<evidence type="ECO:0000256" key="2">
    <source>
        <dbReference type="ARBA" id="ARBA00022741"/>
    </source>
</evidence>
<dbReference type="GeneID" id="4906947"/>
<dbReference type="PROSITE" id="PS00211">
    <property type="entry name" value="ABC_TRANSPORTER_1"/>
    <property type="match status" value="1"/>
</dbReference>
<dbReference type="FunFam" id="3.40.50.300:FF:000042">
    <property type="entry name" value="Maltose/maltodextrin ABC transporter, ATP-binding protein"/>
    <property type="match status" value="1"/>
</dbReference>
<dbReference type="InterPro" id="IPR027417">
    <property type="entry name" value="P-loop_NTPase"/>
</dbReference>
<dbReference type="GO" id="GO:0008643">
    <property type="term" value="P:carbohydrate transport"/>
    <property type="evidence" value="ECO:0007669"/>
    <property type="project" value="InterPro"/>
</dbReference>
<name>A3DLA5_STAMF</name>
<keyword evidence="1" id="KW-0813">Transport</keyword>
<dbReference type="GO" id="GO:0005524">
    <property type="term" value="F:ATP binding"/>
    <property type="evidence" value="ECO:0007669"/>
    <property type="project" value="UniProtKB-KW"/>
</dbReference>
<dbReference type="Pfam" id="PF17912">
    <property type="entry name" value="OB_MalK"/>
    <property type="match status" value="1"/>
</dbReference>
<dbReference type="Proteomes" id="UP000000254">
    <property type="component" value="Chromosome"/>
</dbReference>
<dbReference type="InterPro" id="IPR047641">
    <property type="entry name" value="ABC_transpr_MalK/UgpC-like"/>
</dbReference>
<dbReference type="eggNOG" id="arCOG00175">
    <property type="taxonomic scope" value="Archaea"/>
</dbReference>
<dbReference type="PROSITE" id="PS50893">
    <property type="entry name" value="ABC_TRANSPORTER_2"/>
    <property type="match status" value="1"/>
</dbReference>
<evidence type="ECO:0000313" key="6">
    <source>
        <dbReference type="Proteomes" id="UP000000254"/>
    </source>
</evidence>
<protein>
    <submittedName>
        <fullName evidence="5">ABC transporter related</fullName>
    </submittedName>
</protein>
<keyword evidence="3" id="KW-0067">ATP-binding</keyword>
<dbReference type="InterPro" id="IPR015855">
    <property type="entry name" value="ABC_transpr_MalK-like"/>
</dbReference>
<sequence>MVDVHLRNVVKRFGKTVALRGIDLDVNNGEFIVLLGPSGCGKTTTLRIIAGLERPDKGRVIFGNKDVTYLPPRERNVSMVFQSYAVWPHMKVFDNIAFPLKIKGIPKEEIRKKVRWAAELLQIEELLDRYPHQLSGGQRQRVAVARAIVVEPDVLLMDEPLSNLDALLRVKMRSELKKLQRKIKVTTIYVTHDQVEAMTMGDRIAVMNNGMIMQIGTPDEVYNKPTNKFVAGFIGTPQMNFFDATVTVENDKIVLDAGDFKIEVPEDIAKILREYIGKTVIVGIRPEHVYPEEFIPSKAGRLAKIQGKIDFIEPLGSDTIIHLNTGSNIIVIKLSGSHKFLEETLRAYIDIDKIHIFKKEDEKVII</sequence>
<accession>A3DLA5</accession>
<dbReference type="InterPro" id="IPR017871">
    <property type="entry name" value="ABC_transporter-like_CS"/>
</dbReference>
<dbReference type="PANTHER" id="PTHR43875">
    <property type="entry name" value="MALTODEXTRIN IMPORT ATP-BINDING PROTEIN MSMX"/>
    <property type="match status" value="1"/>
</dbReference>
<dbReference type="GO" id="GO:0055052">
    <property type="term" value="C:ATP-binding cassette (ABC) transporter complex, substrate-binding subunit-containing"/>
    <property type="evidence" value="ECO:0007669"/>
    <property type="project" value="TreeGrafter"/>
</dbReference>
<keyword evidence="2" id="KW-0547">Nucleotide-binding</keyword>
<dbReference type="GO" id="GO:0140359">
    <property type="term" value="F:ABC-type transporter activity"/>
    <property type="evidence" value="ECO:0007669"/>
    <property type="project" value="InterPro"/>
</dbReference>
<dbReference type="Gene3D" id="3.40.50.300">
    <property type="entry name" value="P-loop containing nucleotide triphosphate hydrolases"/>
    <property type="match status" value="1"/>
</dbReference>
<feature type="domain" description="ABC transporter" evidence="4">
    <location>
        <begin position="4"/>
        <end position="234"/>
    </location>
</feature>
<reference evidence="5 6" key="2">
    <citation type="journal article" date="2009" name="Stand. Genomic Sci.">
        <title>Complete genome sequence of Staphylothermus marinus Stetter and Fiala 1986 type strain F1.</title>
        <authorList>
            <person name="Anderson I.J."/>
            <person name="Sun H."/>
            <person name="Lapidus A."/>
            <person name="Copeland A."/>
            <person name="Glavina Del Rio T."/>
            <person name="Tice H."/>
            <person name="Dalin E."/>
            <person name="Lucas S."/>
            <person name="Barry K."/>
            <person name="Land M."/>
            <person name="Richardson P."/>
            <person name="Huber H."/>
            <person name="Kyrpides N.C."/>
        </authorList>
    </citation>
    <scope>NUCLEOTIDE SEQUENCE [LARGE SCALE GENOMIC DNA]</scope>
    <source>
        <strain evidence="6">ATCC 43588 / DSM 3639 / JCM 9404 / F1</strain>
    </source>
</reference>
<dbReference type="Gene3D" id="2.40.50.100">
    <property type="match status" value="1"/>
</dbReference>
<dbReference type="InterPro" id="IPR003439">
    <property type="entry name" value="ABC_transporter-like_ATP-bd"/>
</dbReference>
<dbReference type="EMBL" id="CP000575">
    <property type="protein sequence ID" value="ABN69415.1"/>
    <property type="molecule type" value="Genomic_DNA"/>
</dbReference>
<dbReference type="SUPFAM" id="SSF52540">
    <property type="entry name" value="P-loop containing nucleoside triphosphate hydrolases"/>
    <property type="match status" value="1"/>
</dbReference>
<evidence type="ECO:0000259" key="4">
    <source>
        <dbReference type="PROSITE" id="PS50893"/>
    </source>
</evidence>
<dbReference type="Gene3D" id="2.40.50.140">
    <property type="entry name" value="Nucleic acid-binding proteins"/>
    <property type="match status" value="1"/>
</dbReference>
<dbReference type="HOGENOM" id="CLU_000604_1_1_2"/>
<dbReference type="InterPro" id="IPR040582">
    <property type="entry name" value="OB_MalK-like"/>
</dbReference>
<dbReference type="PANTHER" id="PTHR43875:SF1">
    <property type="entry name" value="OSMOPROTECTIVE COMPOUNDS UPTAKE ATP-BINDING PROTEIN GGTA"/>
    <property type="match status" value="1"/>
</dbReference>
<dbReference type="InterPro" id="IPR008995">
    <property type="entry name" value="Mo/tungstate-bd_C_term_dom"/>
</dbReference>
<dbReference type="InterPro" id="IPR003593">
    <property type="entry name" value="AAA+_ATPase"/>
</dbReference>
<evidence type="ECO:0000313" key="5">
    <source>
        <dbReference type="EMBL" id="ABN69415.1"/>
    </source>
</evidence>
<keyword evidence="6" id="KW-1185">Reference proteome</keyword>
<dbReference type="STRING" id="399550.Smar_0302"/>
<dbReference type="GO" id="GO:0016887">
    <property type="term" value="F:ATP hydrolysis activity"/>
    <property type="evidence" value="ECO:0007669"/>
    <property type="project" value="InterPro"/>
</dbReference>
<dbReference type="Pfam" id="PF00005">
    <property type="entry name" value="ABC_tran"/>
    <property type="match status" value="1"/>
</dbReference>
<dbReference type="NCBIfam" id="NF008653">
    <property type="entry name" value="PRK11650.1"/>
    <property type="match status" value="1"/>
</dbReference>